<dbReference type="Pfam" id="PF25967">
    <property type="entry name" value="RND-MFP_C"/>
    <property type="match status" value="1"/>
</dbReference>
<name>A0ABU4AL50_9HYPH</name>
<evidence type="ECO:0000256" key="1">
    <source>
        <dbReference type="ARBA" id="ARBA00004196"/>
    </source>
</evidence>
<reference evidence="7 8" key="1">
    <citation type="submission" date="2023-10" db="EMBL/GenBank/DDBJ databases">
        <authorList>
            <person name="Venkata Ramana C."/>
            <person name="Sasikala C."/>
            <person name="Dhurka M."/>
        </authorList>
    </citation>
    <scope>NUCLEOTIDE SEQUENCE [LARGE SCALE GENOMIC DNA]</scope>
    <source>
        <strain evidence="7 8">KCTC 32151</strain>
    </source>
</reference>
<organism evidence="7 8">
    <name type="scientific">Nitratireductor aquimarinus</name>
    <dbReference type="NCBI Taxonomy" id="889300"/>
    <lineage>
        <taxon>Bacteria</taxon>
        <taxon>Pseudomonadati</taxon>
        <taxon>Pseudomonadota</taxon>
        <taxon>Alphaproteobacteria</taxon>
        <taxon>Hyphomicrobiales</taxon>
        <taxon>Phyllobacteriaceae</taxon>
        <taxon>Nitratireductor</taxon>
    </lineage>
</organism>
<dbReference type="NCBIfam" id="TIGR01730">
    <property type="entry name" value="RND_mfp"/>
    <property type="match status" value="1"/>
</dbReference>
<comment type="similarity">
    <text evidence="2">Belongs to the membrane fusion protein (MFP) (TC 8.A.1) family.</text>
</comment>
<evidence type="ECO:0000259" key="6">
    <source>
        <dbReference type="Pfam" id="PF25967"/>
    </source>
</evidence>
<evidence type="ECO:0000259" key="4">
    <source>
        <dbReference type="Pfam" id="PF25917"/>
    </source>
</evidence>
<dbReference type="PANTHER" id="PTHR30158">
    <property type="entry name" value="ACRA/E-RELATED COMPONENT OF DRUG EFFLUX TRANSPORTER"/>
    <property type="match status" value="1"/>
</dbReference>
<dbReference type="Gene3D" id="2.40.420.20">
    <property type="match status" value="1"/>
</dbReference>
<dbReference type="InterPro" id="IPR058624">
    <property type="entry name" value="MdtA-like_HH"/>
</dbReference>
<evidence type="ECO:0000313" key="7">
    <source>
        <dbReference type="EMBL" id="MDV6226987.1"/>
    </source>
</evidence>
<comment type="caution">
    <text evidence="7">The sequence shown here is derived from an EMBL/GenBank/DDBJ whole genome shotgun (WGS) entry which is preliminary data.</text>
</comment>
<proteinExistence type="inferred from homology"/>
<dbReference type="Pfam" id="PF25944">
    <property type="entry name" value="Beta-barrel_RND"/>
    <property type="match status" value="1"/>
</dbReference>
<dbReference type="Proteomes" id="UP001185659">
    <property type="component" value="Unassembled WGS sequence"/>
</dbReference>
<keyword evidence="8" id="KW-1185">Reference proteome</keyword>
<dbReference type="InterPro" id="IPR058627">
    <property type="entry name" value="MdtA-like_C"/>
</dbReference>
<dbReference type="InterPro" id="IPR058626">
    <property type="entry name" value="MdtA-like_b-barrel"/>
</dbReference>
<comment type="subcellular location">
    <subcellularLocation>
        <location evidence="1">Cell envelope</location>
    </subcellularLocation>
</comment>
<dbReference type="Gene3D" id="1.10.287.470">
    <property type="entry name" value="Helix hairpin bin"/>
    <property type="match status" value="1"/>
</dbReference>
<evidence type="ECO:0000256" key="2">
    <source>
        <dbReference type="ARBA" id="ARBA00009477"/>
    </source>
</evidence>
<evidence type="ECO:0000259" key="3">
    <source>
        <dbReference type="Pfam" id="PF25876"/>
    </source>
</evidence>
<dbReference type="EMBL" id="JAWLIP010000005">
    <property type="protein sequence ID" value="MDV6226987.1"/>
    <property type="molecule type" value="Genomic_DNA"/>
</dbReference>
<dbReference type="Gene3D" id="2.40.50.100">
    <property type="match status" value="1"/>
</dbReference>
<dbReference type="SUPFAM" id="SSF111369">
    <property type="entry name" value="HlyD-like secretion proteins"/>
    <property type="match status" value="1"/>
</dbReference>
<feature type="domain" description="Multidrug resistance protein MdtA-like beta-barrel" evidence="5">
    <location>
        <begin position="218"/>
        <end position="301"/>
    </location>
</feature>
<protein>
    <submittedName>
        <fullName evidence="7">Efflux RND transporter periplasmic adaptor subunit</fullName>
    </submittedName>
</protein>
<dbReference type="InterPro" id="IPR058625">
    <property type="entry name" value="MdtA-like_BSH"/>
</dbReference>
<feature type="domain" description="Multidrug resistance protein MdtA-like barrel-sandwich hybrid" evidence="4">
    <location>
        <begin position="73"/>
        <end position="203"/>
    </location>
</feature>
<accession>A0ABU4AL50</accession>
<evidence type="ECO:0000259" key="5">
    <source>
        <dbReference type="Pfam" id="PF25944"/>
    </source>
</evidence>
<sequence length="384" mass="40641">MSRILSSRVSGLRFDRGRNATGALLLSALFLMGGAANSVAQDMPPPAVVVEPVALVDVGETAVFNGRLEAEKRVAIRPRVAGTLESVDFQPGDRVNKGDVLFHIDDALYAAAVKEAEGAVRSAEALQQSAELERERQAELVKRQATSQAMLDNAIANLGNADGALIRARAALERAELNLSYTSVEAPFAGRLSAATVDEGALIGPEGGPLVALTQLDPIHVIFPVPTAVYRDYSERVQAGEASTRASVNLVLANGSEYSLPGDLDFIESTVSPGTDSINLRARFDNADGVLLDQELVRVVLASSEPEPQLTVDQRSVLHDLSGTYVMVVNGENVVEQRRVEIDRTVGGRSVIRTGVTEGENVITDGLNKVRPGIVVDAAPASGS</sequence>
<feature type="domain" description="Multidrug resistance protein MdtA-like C-terminal permuted SH3" evidence="6">
    <location>
        <begin position="312"/>
        <end position="368"/>
    </location>
</feature>
<dbReference type="InterPro" id="IPR006143">
    <property type="entry name" value="RND_pump_MFP"/>
</dbReference>
<dbReference type="RefSeq" id="WP_206553611.1">
    <property type="nucleotide sequence ID" value="NZ_JAWLIP010000005.1"/>
</dbReference>
<dbReference type="Pfam" id="PF25876">
    <property type="entry name" value="HH_MFP_RND"/>
    <property type="match status" value="1"/>
</dbReference>
<gene>
    <name evidence="7" type="ORF">R2G56_11885</name>
</gene>
<dbReference type="Pfam" id="PF25917">
    <property type="entry name" value="BSH_RND"/>
    <property type="match status" value="1"/>
</dbReference>
<evidence type="ECO:0000313" key="8">
    <source>
        <dbReference type="Proteomes" id="UP001185659"/>
    </source>
</evidence>
<dbReference type="Gene3D" id="2.40.30.170">
    <property type="match status" value="1"/>
</dbReference>
<feature type="domain" description="Multidrug resistance protein MdtA-like alpha-helical hairpin" evidence="3">
    <location>
        <begin position="114"/>
        <end position="182"/>
    </location>
</feature>